<dbReference type="Proteomes" id="UP000295215">
    <property type="component" value="Unassembled WGS sequence"/>
</dbReference>
<reference evidence="1 2" key="1">
    <citation type="submission" date="2019-03" db="EMBL/GenBank/DDBJ databases">
        <title>Genomic Encyclopedia of Archaeal and Bacterial Type Strains, Phase II (KMG-II): from individual species to whole genera.</title>
        <authorList>
            <person name="Goeker M."/>
        </authorList>
    </citation>
    <scope>NUCLEOTIDE SEQUENCE [LARGE SCALE GENOMIC DNA]</scope>
    <source>
        <strain evidence="1 2">DSM 28213</strain>
    </source>
</reference>
<dbReference type="PANTHER" id="PTHR47197:SF3">
    <property type="entry name" value="DIHYDRO-HEME D1 DEHYDROGENASE"/>
    <property type="match status" value="1"/>
</dbReference>
<dbReference type="OrthoDB" id="792648at2"/>
<keyword evidence="2" id="KW-1185">Reference proteome</keyword>
<proteinExistence type="predicted"/>
<name>A0A4R7F251_9FLAO</name>
<dbReference type="EMBL" id="SOAG01000007">
    <property type="protein sequence ID" value="TDS62084.1"/>
    <property type="molecule type" value="Genomic_DNA"/>
</dbReference>
<dbReference type="InterPro" id="IPR015943">
    <property type="entry name" value="WD40/YVTN_repeat-like_dom_sf"/>
</dbReference>
<dbReference type="SUPFAM" id="SSF50998">
    <property type="entry name" value="Quinoprotein alcohol dehydrogenase-like"/>
    <property type="match status" value="1"/>
</dbReference>
<gene>
    <name evidence="1" type="ORF">C8P70_10751</name>
</gene>
<dbReference type="RefSeq" id="WP_133712095.1">
    <property type="nucleotide sequence ID" value="NZ_SOAG01000007.1"/>
</dbReference>
<sequence>MKLRNLILLFTSLILLSSCRKDEVIYTSGNNQVTPPVDGKEYIGFYLLNEGNMGMNSATIDYFNYEDGTYTTDVFSERNPQITKELGDVGNDILIYGNKAYATINVSNFVEVFNVYTGKHIAQIHVPNCRYLIPHNGKVYVSSYSGPVEIDPNAEKGFVAEIDTLSLKINRTVTVGYQPEEMAVYNNKLYVANSGGYRVPNYDTTVSVIDLKSFTETKKIEVGINLHRIKVARNGDIYVSSRGDYTLADPNLYVIDPITDTVKRQLNLPISNMAIDDNKLYYYASSYKHNTGKDEISYGILNTDNYQIIADKIITDGTDKKILIPYGIAINPETKEIFITDAQDYVGSGYIYCFAPDGTYKWSTLAGNIPAHLAFVKNKIN</sequence>
<evidence type="ECO:0000313" key="1">
    <source>
        <dbReference type="EMBL" id="TDS62084.1"/>
    </source>
</evidence>
<dbReference type="Gene3D" id="2.130.10.10">
    <property type="entry name" value="YVTN repeat-like/Quinoprotein amine dehydrogenase"/>
    <property type="match status" value="1"/>
</dbReference>
<comment type="caution">
    <text evidence="1">The sequence shown here is derived from an EMBL/GenBank/DDBJ whole genome shotgun (WGS) entry which is preliminary data.</text>
</comment>
<evidence type="ECO:0000313" key="2">
    <source>
        <dbReference type="Proteomes" id="UP000295215"/>
    </source>
</evidence>
<dbReference type="InterPro" id="IPR011047">
    <property type="entry name" value="Quinoprotein_ADH-like_sf"/>
</dbReference>
<dbReference type="PANTHER" id="PTHR47197">
    <property type="entry name" value="PROTEIN NIRF"/>
    <property type="match status" value="1"/>
</dbReference>
<dbReference type="PROSITE" id="PS51257">
    <property type="entry name" value="PROKAR_LIPOPROTEIN"/>
    <property type="match status" value="1"/>
</dbReference>
<protein>
    <recommendedName>
        <fullName evidence="3">DNA-binding beta-propeller fold protein YncE</fullName>
    </recommendedName>
</protein>
<dbReference type="InterPro" id="IPR031815">
    <property type="entry name" value="DUF5074"/>
</dbReference>
<dbReference type="InterPro" id="IPR051200">
    <property type="entry name" value="Host-pathogen_enzymatic-act"/>
</dbReference>
<organism evidence="1 2">
    <name type="scientific">Myroides indicus</name>
    <dbReference type="NCBI Taxonomy" id="1323422"/>
    <lineage>
        <taxon>Bacteria</taxon>
        <taxon>Pseudomonadati</taxon>
        <taxon>Bacteroidota</taxon>
        <taxon>Flavobacteriia</taxon>
        <taxon>Flavobacteriales</taxon>
        <taxon>Flavobacteriaceae</taxon>
        <taxon>Myroides</taxon>
    </lineage>
</organism>
<dbReference type="Pfam" id="PF16819">
    <property type="entry name" value="DUF5074"/>
    <property type="match status" value="1"/>
</dbReference>
<evidence type="ECO:0008006" key="3">
    <source>
        <dbReference type="Google" id="ProtNLM"/>
    </source>
</evidence>
<accession>A0A4R7F251</accession>
<dbReference type="AlphaFoldDB" id="A0A4R7F251"/>